<protein>
    <submittedName>
        <fullName evidence="2">Uncharacterized protein</fullName>
    </submittedName>
</protein>
<keyword evidence="1" id="KW-1133">Transmembrane helix</keyword>
<feature type="transmembrane region" description="Helical" evidence="1">
    <location>
        <begin position="28"/>
        <end position="52"/>
    </location>
</feature>
<reference evidence="2 3" key="1">
    <citation type="submission" date="2018-06" db="EMBL/GenBank/DDBJ databases">
        <authorList>
            <consortium name="Pathogen Informatics"/>
            <person name="Doyle S."/>
        </authorList>
    </citation>
    <scope>NUCLEOTIDE SEQUENCE [LARGE SCALE GENOMIC DNA]</scope>
    <source>
        <strain evidence="2 3">NCTC7928</strain>
    </source>
</reference>
<gene>
    <name evidence="2" type="ORF">NCTC7928_00135</name>
</gene>
<proteinExistence type="predicted"/>
<keyword evidence="1" id="KW-0812">Transmembrane</keyword>
<dbReference type="Proteomes" id="UP000254877">
    <property type="component" value="Unassembled WGS sequence"/>
</dbReference>
<evidence type="ECO:0000313" key="2">
    <source>
        <dbReference type="EMBL" id="STF39208.1"/>
    </source>
</evidence>
<dbReference type="EMBL" id="UGAB01000002">
    <property type="protein sequence ID" value="STF39208.1"/>
    <property type="molecule type" value="Genomic_DNA"/>
</dbReference>
<name>A0A376L5L2_ECOLX</name>
<accession>A0A376L5L2</accession>
<organism evidence="2 3">
    <name type="scientific">Escherichia coli</name>
    <dbReference type="NCBI Taxonomy" id="562"/>
    <lineage>
        <taxon>Bacteria</taxon>
        <taxon>Pseudomonadati</taxon>
        <taxon>Pseudomonadota</taxon>
        <taxon>Gammaproteobacteria</taxon>
        <taxon>Enterobacterales</taxon>
        <taxon>Enterobacteriaceae</taxon>
        <taxon>Escherichia</taxon>
    </lineage>
</organism>
<sequence length="54" mass="6038">MDFMLTVSGVVILSIAYTADKYGCHLLSRIGAYCSLMLIFSSLFFGVSYINYNK</sequence>
<evidence type="ECO:0000313" key="3">
    <source>
        <dbReference type="Proteomes" id="UP000254877"/>
    </source>
</evidence>
<evidence type="ECO:0000256" key="1">
    <source>
        <dbReference type="SAM" id="Phobius"/>
    </source>
</evidence>
<dbReference type="AlphaFoldDB" id="A0A376L5L2"/>
<keyword evidence="1" id="KW-0472">Membrane</keyword>